<dbReference type="GeneID" id="96599302"/>
<dbReference type="AlphaFoldDB" id="A0A0K9FG57"/>
<dbReference type="PRINTS" id="PR00081">
    <property type="entry name" value="GDHRDH"/>
</dbReference>
<dbReference type="FunFam" id="3.40.50.720:FF:000084">
    <property type="entry name" value="Short-chain dehydrogenase reductase"/>
    <property type="match status" value="1"/>
</dbReference>
<dbReference type="SUPFAM" id="SSF51735">
    <property type="entry name" value="NAD(P)-binding Rossmann-fold domains"/>
    <property type="match status" value="1"/>
</dbReference>
<reference evidence="4" key="1">
    <citation type="submission" date="2015-07" db="EMBL/GenBank/DDBJ databases">
        <authorList>
            <consortium name="Consortium for Microbial Forensics and Genomics (microFORGE)"/>
            <person name="Knight B.M."/>
            <person name="Roberts D.P."/>
            <person name="Lin D."/>
            <person name="Hari K."/>
            <person name="Fletcher J."/>
            <person name="Melcher U."/>
            <person name="Blagden T."/>
            <person name="Winegar R.A."/>
        </authorList>
    </citation>
    <scope>NUCLEOTIDE SEQUENCE [LARGE SCALE GENOMIC DNA]</scope>
    <source>
        <strain evidence="4">DSM 23493</strain>
    </source>
</reference>
<dbReference type="PANTHER" id="PTHR24321">
    <property type="entry name" value="DEHYDROGENASES, SHORT CHAIN"/>
    <property type="match status" value="1"/>
</dbReference>
<dbReference type="PANTHER" id="PTHR24321:SF8">
    <property type="entry name" value="ESTRADIOL 17-BETA-DEHYDROGENASE 8-RELATED"/>
    <property type="match status" value="1"/>
</dbReference>
<dbReference type="CDD" id="cd05233">
    <property type="entry name" value="SDR_c"/>
    <property type="match status" value="1"/>
</dbReference>
<dbReference type="Pfam" id="PF13561">
    <property type="entry name" value="adh_short_C2"/>
    <property type="match status" value="1"/>
</dbReference>
<keyword evidence="2" id="KW-0560">Oxidoreductase</keyword>
<name>A0A0K9FG57_9BACI</name>
<dbReference type="EMBL" id="LFXJ01000005">
    <property type="protein sequence ID" value="KMY33131.1"/>
    <property type="molecule type" value="Genomic_DNA"/>
</dbReference>
<evidence type="ECO:0000313" key="3">
    <source>
        <dbReference type="EMBL" id="KMY33131.1"/>
    </source>
</evidence>
<dbReference type="RefSeq" id="WP_049666979.1">
    <property type="nucleotide sequence ID" value="NZ_LFXJ01000005.1"/>
</dbReference>
<comment type="similarity">
    <text evidence="1">Belongs to the short-chain dehydrogenases/reductases (SDR) family.</text>
</comment>
<dbReference type="NCBIfam" id="NF005559">
    <property type="entry name" value="PRK07231.1"/>
    <property type="match status" value="1"/>
</dbReference>
<accession>A0A0K9FG57</accession>
<dbReference type="InterPro" id="IPR020904">
    <property type="entry name" value="Sc_DH/Rdtase_CS"/>
</dbReference>
<comment type="caution">
    <text evidence="3">The sequence shown here is derived from an EMBL/GenBank/DDBJ whole genome shotgun (WGS) entry which is preliminary data.</text>
</comment>
<dbReference type="Gene3D" id="3.40.50.720">
    <property type="entry name" value="NAD(P)-binding Rossmann-like Domain"/>
    <property type="match status" value="1"/>
</dbReference>
<dbReference type="OrthoDB" id="306388at2"/>
<proteinExistence type="inferred from homology"/>
<organism evidence="3 4">
    <name type="scientific">Lysinibacillus xylanilyticus</name>
    <dbReference type="NCBI Taxonomy" id="582475"/>
    <lineage>
        <taxon>Bacteria</taxon>
        <taxon>Bacillati</taxon>
        <taxon>Bacillota</taxon>
        <taxon>Bacilli</taxon>
        <taxon>Bacillales</taxon>
        <taxon>Bacillaceae</taxon>
        <taxon>Lysinibacillus</taxon>
    </lineage>
</organism>
<dbReference type="Proteomes" id="UP000037326">
    <property type="component" value="Unassembled WGS sequence"/>
</dbReference>
<dbReference type="GO" id="GO:0008206">
    <property type="term" value="P:bile acid metabolic process"/>
    <property type="evidence" value="ECO:0007669"/>
    <property type="project" value="UniProtKB-ARBA"/>
</dbReference>
<evidence type="ECO:0000313" key="4">
    <source>
        <dbReference type="Proteomes" id="UP000037326"/>
    </source>
</evidence>
<evidence type="ECO:0000256" key="2">
    <source>
        <dbReference type="ARBA" id="ARBA00023002"/>
    </source>
</evidence>
<protein>
    <submittedName>
        <fullName evidence="3">Short-chain dehydrogenase</fullName>
    </submittedName>
</protein>
<dbReference type="PRINTS" id="PR00080">
    <property type="entry name" value="SDRFAMILY"/>
</dbReference>
<dbReference type="InterPro" id="IPR002347">
    <property type="entry name" value="SDR_fam"/>
</dbReference>
<dbReference type="PATRIC" id="fig|582475.4.peg.2424"/>
<dbReference type="GO" id="GO:0016491">
    <property type="term" value="F:oxidoreductase activity"/>
    <property type="evidence" value="ECO:0007669"/>
    <property type="project" value="UniProtKB-KW"/>
</dbReference>
<evidence type="ECO:0000256" key="1">
    <source>
        <dbReference type="ARBA" id="ARBA00006484"/>
    </source>
</evidence>
<dbReference type="PROSITE" id="PS00061">
    <property type="entry name" value="ADH_SHORT"/>
    <property type="match status" value="1"/>
</dbReference>
<sequence>MDLLNKIAVVTGAGSGIGRASSIKLASNGAKVVVVDFNKETGEETLSLIKEQGGEGIFVQADVSKSEDVQKYVNAAIETYGLIDVFFNNAGVIQKISPLTEIDDAEYDRIMSINVKGVFLGLKHVLKIMEGQGSGSIINTASTAGIRSEHSMAVYSASKHAVVGLTKSASLEYVKKGIRINAICPGGVQTALTNSVTEMFETNGYVPDELPNMRMGRYAAPEELAEMVTFLASERASYMTGSIVLVDGGLTL</sequence>
<dbReference type="InterPro" id="IPR036291">
    <property type="entry name" value="NAD(P)-bd_dom_sf"/>
</dbReference>
<gene>
    <name evidence="3" type="ORF">ACZ11_13790</name>
</gene>